<dbReference type="AlphaFoldDB" id="A0A8X7VAH2"/>
<dbReference type="InterPro" id="IPR027040">
    <property type="entry name" value="PSMD4"/>
</dbReference>
<dbReference type="PANTHER" id="PTHR10223:SF0">
    <property type="entry name" value="26S PROTEASOME NON-ATPASE REGULATORY SUBUNIT 4"/>
    <property type="match status" value="1"/>
</dbReference>
<dbReference type="GO" id="GO:0043161">
    <property type="term" value="P:proteasome-mediated ubiquitin-dependent protein catabolic process"/>
    <property type="evidence" value="ECO:0007669"/>
    <property type="project" value="TreeGrafter"/>
</dbReference>
<dbReference type="PANTHER" id="PTHR10223">
    <property type="entry name" value="26S PROTEASOME NON-ATPASE REGULATORY SUBUNIT 4"/>
    <property type="match status" value="1"/>
</dbReference>
<accession>A0A8X7VAH2</accession>
<dbReference type="EMBL" id="JAAMPC010000006">
    <property type="protein sequence ID" value="KAG2307695.1"/>
    <property type="molecule type" value="Genomic_DNA"/>
</dbReference>
<dbReference type="InterPro" id="IPR036465">
    <property type="entry name" value="vWFA_dom_sf"/>
</dbReference>
<comment type="caution">
    <text evidence="1">The sequence shown here is derived from an EMBL/GenBank/DDBJ whole genome shotgun (WGS) entry which is preliminary data.</text>
</comment>
<protein>
    <submittedName>
        <fullName evidence="1">Uncharacterized protein</fullName>
    </submittedName>
</protein>
<sequence length="127" mass="14153">MMPATMIVNRPATHRPNLKAVNLLCGAKTQGIFSCFINCSRIHCGDLDNGSLIKYEKKTLEVVGKRLKKNTFSFDIVNFGEDNDDEKHQNLEPLLSAINNNDGSHVVYVPSDGIDGARRYKIVVISF</sequence>
<dbReference type="GO" id="GO:0005634">
    <property type="term" value="C:nucleus"/>
    <property type="evidence" value="ECO:0007669"/>
    <property type="project" value="TreeGrafter"/>
</dbReference>
<reference evidence="1 2" key="1">
    <citation type="submission" date="2020-02" db="EMBL/GenBank/DDBJ databases">
        <authorList>
            <person name="Ma Q."/>
            <person name="Huang Y."/>
            <person name="Song X."/>
            <person name="Pei D."/>
        </authorList>
    </citation>
    <scope>NUCLEOTIDE SEQUENCE [LARGE SCALE GENOMIC DNA]</scope>
    <source>
        <strain evidence="1">Sxm20200214</strain>
        <tissue evidence="1">Leaf</tissue>
    </source>
</reference>
<evidence type="ECO:0000313" key="2">
    <source>
        <dbReference type="Proteomes" id="UP000886595"/>
    </source>
</evidence>
<gene>
    <name evidence="1" type="ORF">Bca52824_027443</name>
</gene>
<dbReference type="OrthoDB" id="1729423at2759"/>
<evidence type="ECO:0000313" key="1">
    <source>
        <dbReference type="EMBL" id="KAG2307695.1"/>
    </source>
</evidence>
<dbReference type="Gene3D" id="3.40.50.410">
    <property type="entry name" value="von Willebrand factor, type A domain"/>
    <property type="match status" value="1"/>
</dbReference>
<dbReference type="GO" id="GO:0031593">
    <property type="term" value="F:polyubiquitin modification-dependent protein binding"/>
    <property type="evidence" value="ECO:0007669"/>
    <property type="project" value="TreeGrafter"/>
</dbReference>
<dbReference type="Proteomes" id="UP000886595">
    <property type="component" value="Unassembled WGS sequence"/>
</dbReference>
<name>A0A8X7VAH2_BRACI</name>
<organism evidence="1 2">
    <name type="scientific">Brassica carinata</name>
    <name type="common">Ethiopian mustard</name>
    <name type="synonym">Abyssinian cabbage</name>
    <dbReference type="NCBI Taxonomy" id="52824"/>
    <lineage>
        <taxon>Eukaryota</taxon>
        <taxon>Viridiplantae</taxon>
        <taxon>Streptophyta</taxon>
        <taxon>Embryophyta</taxon>
        <taxon>Tracheophyta</taxon>
        <taxon>Spermatophyta</taxon>
        <taxon>Magnoliopsida</taxon>
        <taxon>eudicotyledons</taxon>
        <taxon>Gunneridae</taxon>
        <taxon>Pentapetalae</taxon>
        <taxon>rosids</taxon>
        <taxon>malvids</taxon>
        <taxon>Brassicales</taxon>
        <taxon>Brassicaceae</taxon>
        <taxon>Brassiceae</taxon>
        <taxon>Brassica</taxon>
    </lineage>
</organism>
<keyword evidence="2" id="KW-1185">Reference proteome</keyword>
<proteinExistence type="predicted"/>
<dbReference type="GO" id="GO:0005829">
    <property type="term" value="C:cytosol"/>
    <property type="evidence" value="ECO:0007669"/>
    <property type="project" value="TreeGrafter"/>
</dbReference>
<dbReference type="GO" id="GO:0008540">
    <property type="term" value="C:proteasome regulatory particle, base subcomplex"/>
    <property type="evidence" value="ECO:0007669"/>
    <property type="project" value="TreeGrafter"/>
</dbReference>